<keyword evidence="2" id="KW-1185">Reference proteome</keyword>
<protein>
    <submittedName>
        <fullName evidence="1">Uncharacterized protein</fullName>
    </submittedName>
</protein>
<comment type="caution">
    <text evidence="1">The sequence shown here is derived from an EMBL/GenBank/DDBJ whole genome shotgun (WGS) entry which is preliminary data.</text>
</comment>
<dbReference type="RefSeq" id="XP_060299672.1">
    <property type="nucleotide sequence ID" value="XM_060436830.1"/>
</dbReference>
<reference evidence="1" key="1">
    <citation type="submission" date="2023-06" db="EMBL/GenBank/DDBJ databases">
        <title>Genome-scale phylogeny and comparative genomics of the fungal order Sordariales.</title>
        <authorList>
            <consortium name="Lawrence Berkeley National Laboratory"/>
            <person name="Hensen N."/>
            <person name="Bonometti L."/>
            <person name="Westerberg I."/>
            <person name="Brannstrom I.O."/>
            <person name="Guillou S."/>
            <person name="Cros-Aarteil S."/>
            <person name="Calhoun S."/>
            <person name="Haridas S."/>
            <person name="Kuo A."/>
            <person name="Mondo S."/>
            <person name="Pangilinan J."/>
            <person name="Riley R."/>
            <person name="LaButti K."/>
            <person name="Andreopoulos B."/>
            <person name="Lipzen A."/>
            <person name="Chen C."/>
            <person name="Yanf M."/>
            <person name="Daum C."/>
            <person name="Ng V."/>
            <person name="Clum A."/>
            <person name="Steindorff A."/>
            <person name="Ohm R."/>
            <person name="Martin F."/>
            <person name="Silar P."/>
            <person name="Natvig D."/>
            <person name="Lalanne C."/>
            <person name="Gautier V."/>
            <person name="Ament-velasquez S.L."/>
            <person name="Kruys A."/>
            <person name="Hutchinson M.I."/>
            <person name="Powell A.J."/>
            <person name="Barry K."/>
            <person name="Miller A.N."/>
            <person name="Grigoriev I.V."/>
            <person name="Debuchy R."/>
            <person name="Gladieux P."/>
            <person name="Thoren M.H."/>
            <person name="Johannesson H."/>
        </authorList>
    </citation>
    <scope>NUCLEOTIDE SEQUENCE</scope>
    <source>
        <strain evidence="1">SMH2392-1A</strain>
    </source>
</reference>
<gene>
    <name evidence="1" type="ORF">B0T26DRAFT_636455</name>
</gene>
<name>A0AA40E7F8_9PEZI</name>
<sequence>MPADTRTLNWYENRDDTAAIKANNWRIQIAKLVAISPSSTPTYNIVWQSKGVAPSTAISWKVQYALGWTVDPPDTGMTVQITGEWQPCNLDESYNVDENGFWVVSDRTKHPKQELAPLPDWLNVGYIDYMSATSATRTPKSKASTFYEPIFIDPTTLPLGAAGQYKPHEMTSWWLGAGDLTGQVI</sequence>
<dbReference type="AlphaFoldDB" id="A0AA40E7F8"/>
<evidence type="ECO:0000313" key="2">
    <source>
        <dbReference type="Proteomes" id="UP001172101"/>
    </source>
</evidence>
<accession>A0AA40E7F8</accession>
<dbReference type="GeneID" id="85320100"/>
<feature type="non-terminal residue" evidence="1">
    <location>
        <position position="185"/>
    </location>
</feature>
<organism evidence="1 2">
    <name type="scientific">Lasiosphaeria miniovina</name>
    <dbReference type="NCBI Taxonomy" id="1954250"/>
    <lineage>
        <taxon>Eukaryota</taxon>
        <taxon>Fungi</taxon>
        <taxon>Dikarya</taxon>
        <taxon>Ascomycota</taxon>
        <taxon>Pezizomycotina</taxon>
        <taxon>Sordariomycetes</taxon>
        <taxon>Sordariomycetidae</taxon>
        <taxon>Sordariales</taxon>
        <taxon>Lasiosphaeriaceae</taxon>
        <taxon>Lasiosphaeria</taxon>
    </lineage>
</organism>
<dbReference type="Proteomes" id="UP001172101">
    <property type="component" value="Unassembled WGS sequence"/>
</dbReference>
<proteinExistence type="predicted"/>
<dbReference type="EMBL" id="JAUIRO010000002">
    <property type="protein sequence ID" value="KAK0726816.1"/>
    <property type="molecule type" value="Genomic_DNA"/>
</dbReference>
<evidence type="ECO:0000313" key="1">
    <source>
        <dbReference type="EMBL" id="KAK0726816.1"/>
    </source>
</evidence>